<protein>
    <submittedName>
        <fullName evidence="1">Uncharacterized protein</fullName>
    </submittedName>
</protein>
<dbReference type="EMBL" id="BAAABW010000015">
    <property type="protein sequence ID" value="GAA0349599.1"/>
    <property type="molecule type" value="Genomic_DNA"/>
</dbReference>
<proteinExistence type="predicted"/>
<dbReference type="Proteomes" id="UP001500063">
    <property type="component" value="Unassembled WGS sequence"/>
</dbReference>
<dbReference type="RefSeq" id="WP_344118129.1">
    <property type="nucleotide sequence ID" value="NZ_BAAABW010000015.1"/>
</dbReference>
<sequence length="296" mass="31377">MNEPAIGQCLLDYAIISEPFPLYAATDDDTPTTLHIVVSNGRGDTVHCREIVFSLPEGDLAQSLVDTGDGDGSAPGWTVAQIQKGADIALPEGDYANFVAKPTQGDAPVDVSGITITLTNLHIGKNPGTARVEIRETATTDPGNWPTSPGFTTLPVTKFPAPRIPVQAVTDFHAEPFDVESGDAVRLTWRGPKSLAYSVVHGSGATPGSGQGEKDITDFQWNGKVVRDTTFHLSYTTPDEATHVLTTTVTVKNPRLTGLDVEGDANVTGALEATDDITTSAQFLDPKGTPLRGKRQ</sequence>
<comment type="caution">
    <text evidence="1">The sequence shown here is derived from an EMBL/GenBank/DDBJ whole genome shotgun (WGS) entry which is preliminary data.</text>
</comment>
<reference evidence="2" key="1">
    <citation type="journal article" date="2019" name="Int. J. Syst. Evol. Microbiol.">
        <title>The Global Catalogue of Microorganisms (GCM) 10K type strain sequencing project: providing services to taxonomists for standard genome sequencing and annotation.</title>
        <authorList>
            <consortium name="The Broad Institute Genomics Platform"/>
            <consortium name="The Broad Institute Genome Sequencing Center for Infectious Disease"/>
            <person name="Wu L."/>
            <person name="Ma J."/>
        </authorList>
    </citation>
    <scope>NUCLEOTIDE SEQUENCE [LARGE SCALE GENOMIC DNA]</scope>
    <source>
        <strain evidence="2">JCM 4565</strain>
    </source>
</reference>
<organism evidence="1 2">
    <name type="scientific">Streptomyces blastmyceticus</name>
    <dbReference type="NCBI Taxonomy" id="68180"/>
    <lineage>
        <taxon>Bacteria</taxon>
        <taxon>Bacillati</taxon>
        <taxon>Actinomycetota</taxon>
        <taxon>Actinomycetes</taxon>
        <taxon>Kitasatosporales</taxon>
        <taxon>Streptomycetaceae</taxon>
        <taxon>Streptomyces</taxon>
    </lineage>
</organism>
<gene>
    <name evidence="1" type="ORF">GCM10010319_28050</name>
</gene>
<keyword evidence="2" id="KW-1185">Reference proteome</keyword>
<evidence type="ECO:0000313" key="2">
    <source>
        <dbReference type="Proteomes" id="UP001500063"/>
    </source>
</evidence>
<evidence type="ECO:0000313" key="1">
    <source>
        <dbReference type="EMBL" id="GAA0349599.1"/>
    </source>
</evidence>
<accession>A0ABP3GM76</accession>
<name>A0ABP3GM76_9ACTN</name>